<name>X1HVK7_9ZZZZ</name>
<reference evidence="1" key="1">
    <citation type="journal article" date="2014" name="Front. Microbiol.">
        <title>High frequency of phylogenetically diverse reductive dehalogenase-homologous genes in deep subseafloor sedimentary metagenomes.</title>
        <authorList>
            <person name="Kawai M."/>
            <person name="Futagami T."/>
            <person name="Toyoda A."/>
            <person name="Takaki Y."/>
            <person name="Nishi S."/>
            <person name="Hori S."/>
            <person name="Arai W."/>
            <person name="Tsubouchi T."/>
            <person name="Morono Y."/>
            <person name="Uchiyama I."/>
            <person name="Ito T."/>
            <person name="Fujiyama A."/>
            <person name="Inagaki F."/>
            <person name="Takami H."/>
        </authorList>
    </citation>
    <scope>NUCLEOTIDE SEQUENCE</scope>
    <source>
        <strain evidence="1">Expedition CK06-06</strain>
    </source>
</reference>
<evidence type="ECO:0000313" key="1">
    <source>
        <dbReference type="EMBL" id="GAH73467.1"/>
    </source>
</evidence>
<organism evidence="1">
    <name type="scientific">marine sediment metagenome</name>
    <dbReference type="NCBI Taxonomy" id="412755"/>
    <lineage>
        <taxon>unclassified sequences</taxon>
        <taxon>metagenomes</taxon>
        <taxon>ecological metagenomes</taxon>
    </lineage>
</organism>
<sequence length="41" mass="4612">EEQAKAESGDWQAEAGLSALLRDSEELLWKLRIFALINRGP</sequence>
<proteinExistence type="predicted"/>
<feature type="non-terminal residue" evidence="1">
    <location>
        <position position="1"/>
    </location>
</feature>
<comment type="caution">
    <text evidence="1">The sequence shown here is derived from an EMBL/GenBank/DDBJ whole genome shotgun (WGS) entry which is preliminary data.</text>
</comment>
<gene>
    <name evidence="1" type="ORF">S03H2_51458</name>
</gene>
<dbReference type="AlphaFoldDB" id="X1HVK7"/>
<dbReference type="EMBL" id="BARU01032646">
    <property type="protein sequence ID" value="GAH73467.1"/>
    <property type="molecule type" value="Genomic_DNA"/>
</dbReference>
<protein>
    <submittedName>
        <fullName evidence="1">Uncharacterized protein</fullName>
    </submittedName>
</protein>
<accession>X1HVK7</accession>